<dbReference type="KEGG" id="kbs:EPA93_42295"/>
<dbReference type="GO" id="GO:0006508">
    <property type="term" value="P:proteolysis"/>
    <property type="evidence" value="ECO:0007669"/>
    <property type="project" value="UniProtKB-KW"/>
</dbReference>
<accession>A0A4P6K2A0</accession>
<feature type="transmembrane region" description="Helical" evidence="1">
    <location>
        <begin position="120"/>
        <end position="141"/>
    </location>
</feature>
<keyword evidence="1" id="KW-0472">Membrane</keyword>
<keyword evidence="3" id="KW-0645">Protease</keyword>
<evidence type="ECO:0000313" key="3">
    <source>
        <dbReference type="EMBL" id="QBD82259.1"/>
    </source>
</evidence>
<evidence type="ECO:0000259" key="2">
    <source>
        <dbReference type="Pfam" id="PF02517"/>
    </source>
</evidence>
<name>A0A4P6K2A0_KTERU</name>
<evidence type="ECO:0000313" key="4">
    <source>
        <dbReference type="Proteomes" id="UP000290365"/>
    </source>
</evidence>
<feature type="transmembrane region" description="Helical" evidence="1">
    <location>
        <begin position="88"/>
        <end position="108"/>
    </location>
</feature>
<proteinExistence type="predicted"/>
<feature type="domain" description="CAAX prenyl protease 2/Lysostaphin resistance protein A-like" evidence="2">
    <location>
        <begin position="57"/>
        <end position="161"/>
    </location>
</feature>
<dbReference type="AlphaFoldDB" id="A0A4P6K2A0"/>
<keyword evidence="1" id="KW-0812">Transmembrane</keyword>
<reference evidence="3 4" key="1">
    <citation type="submission" date="2019-01" db="EMBL/GenBank/DDBJ databases">
        <title>Ktedonosporobacter rubrisoli SCAWS-G2.</title>
        <authorList>
            <person name="Huang Y."/>
            <person name="Yan B."/>
        </authorList>
    </citation>
    <scope>NUCLEOTIDE SEQUENCE [LARGE SCALE GENOMIC DNA]</scope>
    <source>
        <strain evidence="3 4">SCAWS-G2</strain>
    </source>
</reference>
<keyword evidence="3" id="KW-0482">Metalloprotease</keyword>
<dbReference type="PANTHER" id="PTHR35797">
    <property type="entry name" value="PROTEASE-RELATED"/>
    <property type="match status" value="1"/>
</dbReference>
<keyword evidence="3" id="KW-0378">Hydrolase</keyword>
<dbReference type="Pfam" id="PF02517">
    <property type="entry name" value="Rce1-like"/>
    <property type="match status" value="1"/>
</dbReference>
<dbReference type="EMBL" id="CP035758">
    <property type="protein sequence ID" value="QBD82259.1"/>
    <property type="molecule type" value="Genomic_DNA"/>
</dbReference>
<keyword evidence="1" id="KW-1133">Transmembrane helix</keyword>
<dbReference type="GO" id="GO:0004175">
    <property type="term" value="F:endopeptidase activity"/>
    <property type="evidence" value="ECO:0007669"/>
    <property type="project" value="UniProtKB-ARBA"/>
</dbReference>
<dbReference type="InterPro" id="IPR042150">
    <property type="entry name" value="MmRce1-like"/>
</dbReference>
<gene>
    <name evidence="3" type="ORF">EPA93_42295</name>
</gene>
<dbReference type="OrthoDB" id="9777755at2"/>
<feature type="transmembrane region" description="Helical" evidence="1">
    <location>
        <begin position="45"/>
        <end position="67"/>
    </location>
</feature>
<dbReference type="Proteomes" id="UP000290365">
    <property type="component" value="Chromosome"/>
</dbReference>
<organism evidence="3 4">
    <name type="scientific">Ktedonosporobacter rubrisoli</name>
    <dbReference type="NCBI Taxonomy" id="2509675"/>
    <lineage>
        <taxon>Bacteria</taxon>
        <taxon>Bacillati</taxon>
        <taxon>Chloroflexota</taxon>
        <taxon>Ktedonobacteria</taxon>
        <taxon>Ktedonobacterales</taxon>
        <taxon>Ktedonosporobacteraceae</taxon>
        <taxon>Ktedonosporobacter</taxon>
    </lineage>
</organism>
<dbReference type="GO" id="GO:0080120">
    <property type="term" value="P:CAAX-box protein maturation"/>
    <property type="evidence" value="ECO:0007669"/>
    <property type="project" value="UniProtKB-ARBA"/>
</dbReference>
<protein>
    <submittedName>
        <fullName evidence="3">CPBP family intramembrane metalloprotease</fullName>
    </submittedName>
</protein>
<dbReference type="InterPro" id="IPR003675">
    <property type="entry name" value="Rce1/LyrA-like_dom"/>
</dbReference>
<evidence type="ECO:0000256" key="1">
    <source>
        <dbReference type="SAM" id="Phobius"/>
    </source>
</evidence>
<feature type="transmembrane region" description="Helical" evidence="1">
    <location>
        <begin position="178"/>
        <end position="201"/>
    </location>
</feature>
<feature type="transmembrane region" description="Helical" evidence="1">
    <location>
        <begin position="148"/>
        <end position="166"/>
    </location>
</feature>
<dbReference type="PANTHER" id="PTHR35797:SF1">
    <property type="entry name" value="PROTEASE"/>
    <property type="match status" value="1"/>
</dbReference>
<dbReference type="GO" id="GO:0008237">
    <property type="term" value="F:metallopeptidase activity"/>
    <property type="evidence" value="ECO:0007669"/>
    <property type="project" value="UniProtKB-KW"/>
</dbReference>
<sequence>MLMAVLIPLLVNGLAYGAAWISGLVQFSVPSNIIPKPLPNPANPILRLGWTMFLSMTLVTAFFSIFLTPGEEIGWRGFMLTRLVEAKVPAPLLVSGLIWGLFHVPDILSGQYKPGGGPNIWLALALFFVSLVAFSYFLNWLRLRSGSIWPCILAHGAWNAVTQVGLNPLVHGANAQLWIGESGILVALVAVIVIVAFYRLWPLREMLRQPEQPIVNGEKA</sequence>
<keyword evidence="4" id="KW-1185">Reference proteome</keyword>